<keyword evidence="4" id="KW-1185">Reference proteome</keyword>
<dbReference type="GO" id="GO:0016757">
    <property type="term" value="F:glycosyltransferase activity"/>
    <property type="evidence" value="ECO:0007669"/>
    <property type="project" value="InterPro"/>
</dbReference>
<keyword evidence="3" id="KW-0808">Transferase</keyword>
<dbReference type="Proteomes" id="UP000191055">
    <property type="component" value="Unassembled WGS sequence"/>
</dbReference>
<dbReference type="PANTHER" id="PTHR12526">
    <property type="entry name" value="GLYCOSYLTRANSFERASE"/>
    <property type="match status" value="1"/>
</dbReference>
<protein>
    <submittedName>
        <fullName evidence="3">Glycosyltransferase involved in cell wall bisynthesis</fullName>
    </submittedName>
</protein>
<sequence length="379" mass="44654">MPKILAIFGNVALYGQERSNIHVFNTLRNKGYELLLLVNDRGFHWHLQPEVDAHFLNYKKIRFPWNFRKTLKIKSLLLYLMDTVRYNIEFLNSYKKYKPDYIHIANDFFYMTLWPTLIFVNCPIIFRLGDKPTRRFFYEKWLWKYFIIKRTKHFVCISKFIATELKKIDPTFKRLSVIYNIPPTRKATIKENLPQKDDSKFTVLYVGQLNKIKGVHILFEAAIKLMTIKKSKFRFIFAGQIYQSDLFKEISKSSFYKKNRESLIFTDKVQNIHHLYQISDVVVVPSLVEEALSNIVGEAKQAMCPAIVFNSGGLSELIQHKVNGYICNEKNAESIIDAISYYLNNPNTLEKARMASYDSILHLGLTQDMFTQKWISVYN</sequence>
<evidence type="ECO:0000259" key="2">
    <source>
        <dbReference type="Pfam" id="PF13439"/>
    </source>
</evidence>
<dbReference type="SUPFAM" id="SSF53756">
    <property type="entry name" value="UDP-Glycosyltransferase/glycogen phosphorylase"/>
    <property type="match status" value="1"/>
</dbReference>
<dbReference type="STRING" id="889453.SAMN03080601_01992"/>
<dbReference type="InterPro" id="IPR028098">
    <property type="entry name" value="Glyco_trans_4-like_N"/>
</dbReference>
<dbReference type="Pfam" id="PF00534">
    <property type="entry name" value="Glycos_transf_1"/>
    <property type="match status" value="1"/>
</dbReference>
<evidence type="ECO:0000259" key="1">
    <source>
        <dbReference type="Pfam" id="PF00534"/>
    </source>
</evidence>
<accession>A0A1T5GZB6</accession>
<dbReference type="OrthoDB" id="9790710at2"/>
<dbReference type="Pfam" id="PF13439">
    <property type="entry name" value="Glyco_transf_4"/>
    <property type="match status" value="1"/>
</dbReference>
<dbReference type="Gene3D" id="3.40.50.2000">
    <property type="entry name" value="Glycogen Phosphorylase B"/>
    <property type="match status" value="2"/>
</dbReference>
<proteinExistence type="predicted"/>
<gene>
    <name evidence="3" type="ORF">SAMN03080601_01992</name>
</gene>
<name>A0A1T5GZB6_9BACT</name>
<dbReference type="AlphaFoldDB" id="A0A1T5GZB6"/>
<dbReference type="EMBL" id="FUYV01000011">
    <property type="protein sequence ID" value="SKC13767.1"/>
    <property type="molecule type" value="Genomic_DNA"/>
</dbReference>
<dbReference type="InterPro" id="IPR001296">
    <property type="entry name" value="Glyco_trans_1"/>
</dbReference>
<dbReference type="KEGG" id="asx:CDL62_18360"/>
<feature type="domain" description="Glycosyltransferase subfamily 4-like N-terminal" evidence="2">
    <location>
        <begin position="15"/>
        <end position="180"/>
    </location>
</feature>
<feature type="domain" description="Glycosyl transferase family 1" evidence="1">
    <location>
        <begin position="195"/>
        <end position="354"/>
    </location>
</feature>
<evidence type="ECO:0000313" key="3">
    <source>
        <dbReference type="EMBL" id="SKC13767.1"/>
    </source>
</evidence>
<reference evidence="4" key="1">
    <citation type="submission" date="2017-02" db="EMBL/GenBank/DDBJ databases">
        <authorList>
            <person name="Varghese N."/>
            <person name="Submissions S."/>
        </authorList>
    </citation>
    <scope>NUCLEOTIDE SEQUENCE [LARGE SCALE GENOMIC DNA]</scope>
    <source>
        <strain evidence="4">DSM 24412</strain>
    </source>
</reference>
<dbReference type="RefSeq" id="WP_079557728.1">
    <property type="nucleotide sequence ID" value="NZ_CP021904.1"/>
</dbReference>
<organism evidence="3 4">
    <name type="scientific">Alkalitalea saponilacus</name>
    <dbReference type="NCBI Taxonomy" id="889453"/>
    <lineage>
        <taxon>Bacteria</taxon>
        <taxon>Pseudomonadati</taxon>
        <taxon>Bacteroidota</taxon>
        <taxon>Bacteroidia</taxon>
        <taxon>Marinilabiliales</taxon>
        <taxon>Marinilabiliaceae</taxon>
        <taxon>Alkalitalea</taxon>
    </lineage>
</organism>
<dbReference type="CDD" id="cd03801">
    <property type="entry name" value="GT4_PimA-like"/>
    <property type="match status" value="1"/>
</dbReference>
<evidence type="ECO:0000313" key="4">
    <source>
        <dbReference type="Proteomes" id="UP000191055"/>
    </source>
</evidence>
<dbReference type="PANTHER" id="PTHR12526:SF638">
    <property type="entry name" value="SPORE COAT PROTEIN SA"/>
    <property type="match status" value="1"/>
</dbReference>